<dbReference type="EMBL" id="CP152381">
    <property type="protein sequence ID" value="XAF56070.1"/>
    <property type="molecule type" value="Genomic_DNA"/>
</dbReference>
<proteinExistence type="predicted"/>
<name>A0ABZ3EAM5_9GAMM</name>
<evidence type="ECO:0000313" key="1">
    <source>
        <dbReference type="EMBL" id="XAF56070.1"/>
    </source>
</evidence>
<dbReference type="Proteomes" id="UP001445268">
    <property type="component" value="Plasmid unnamed1"/>
</dbReference>
<keyword evidence="1" id="KW-0614">Plasmid</keyword>
<protein>
    <submittedName>
        <fullName evidence="1">Uncharacterized protein</fullName>
    </submittedName>
</protein>
<accession>A0ABZ3EAM5</accession>
<gene>
    <name evidence="1" type="ORF">AAGT77_19260</name>
</gene>
<geneLocation type="plasmid" evidence="1 2">
    <name>unnamed1</name>
</geneLocation>
<organism evidence="1 2">
    <name type="scientific">Marinobacter alkaliphilus</name>
    <dbReference type="NCBI Taxonomy" id="254719"/>
    <lineage>
        <taxon>Bacteria</taxon>
        <taxon>Pseudomonadati</taxon>
        <taxon>Pseudomonadota</taxon>
        <taxon>Gammaproteobacteria</taxon>
        <taxon>Pseudomonadales</taxon>
        <taxon>Marinobacteraceae</taxon>
        <taxon>Marinobacter</taxon>
    </lineage>
</organism>
<sequence>MGLQRSQWVALGLVLLRTPVAGWFDGKKLITSILIMAGLVLFATGAFPEFVSALLVLTLAPADVVFGAHRYRLLDMMF</sequence>
<dbReference type="RefSeq" id="WP_342632659.1">
    <property type="nucleotide sequence ID" value="NZ_CP152381.1"/>
</dbReference>
<reference evidence="1 2" key="1">
    <citation type="submission" date="2024-04" db="EMBL/GenBank/DDBJ databases">
        <title>Marinobacter sp. SBY-1.</title>
        <authorList>
            <person name="Pan C."/>
        </authorList>
    </citation>
    <scope>NUCLEOTIDE SEQUENCE [LARGE SCALE GENOMIC DNA]</scope>
    <source>
        <strain evidence="1 2">SBY-1</strain>
        <plasmid evidence="1 2">unnamed1</plasmid>
    </source>
</reference>
<evidence type="ECO:0000313" key="2">
    <source>
        <dbReference type="Proteomes" id="UP001445268"/>
    </source>
</evidence>
<keyword evidence="2" id="KW-1185">Reference proteome</keyword>